<evidence type="ECO:0000313" key="1">
    <source>
        <dbReference type="EMBL" id="MBK1669256.1"/>
    </source>
</evidence>
<name>A0ABS1DFK3_9PROT</name>
<keyword evidence="2" id="KW-1185">Reference proteome</keyword>
<proteinExistence type="predicted"/>
<dbReference type="Proteomes" id="UP001296873">
    <property type="component" value="Unassembled WGS sequence"/>
</dbReference>
<dbReference type="EMBL" id="NRRL01000043">
    <property type="protein sequence ID" value="MBK1669256.1"/>
    <property type="molecule type" value="Genomic_DNA"/>
</dbReference>
<dbReference type="RefSeq" id="WP_200341585.1">
    <property type="nucleotide sequence ID" value="NZ_NRRL01000043.1"/>
</dbReference>
<comment type="caution">
    <text evidence="1">The sequence shown here is derived from an EMBL/GenBank/DDBJ whole genome shotgun (WGS) entry which is preliminary data.</text>
</comment>
<sequence>MAQADTAAFLTRIAKLNLDGATWWNFTEIACTPDERRIPAWMPVSPTATKRKPQGKLPSDPASRWIDEMMDGLDDGNAYEPGISECSVRMERDVLRRQLYRTILEGFEDEIRLRKKGRNNVRDFNPIDKFSWDLACEWDKIADFYIRDRVPVDQPQTDRDRAVAHLPVEWSDPADALLDALTATLPTIRKKFRDQRDTVLRRAYLALAAA</sequence>
<accession>A0ABS1DFK3</accession>
<gene>
    <name evidence="1" type="ORF">CKO28_14560</name>
</gene>
<evidence type="ECO:0000313" key="2">
    <source>
        <dbReference type="Proteomes" id="UP001296873"/>
    </source>
</evidence>
<protein>
    <submittedName>
        <fullName evidence="1">Uncharacterized protein</fullName>
    </submittedName>
</protein>
<organism evidence="1 2">
    <name type="scientific">Rhodovibrio sodomensis</name>
    <dbReference type="NCBI Taxonomy" id="1088"/>
    <lineage>
        <taxon>Bacteria</taxon>
        <taxon>Pseudomonadati</taxon>
        <taxon>Pseudomonadota</taxon>
        <taxon>Alphaproteobacteria</taxon>
        <taxon>Rhodospirillales</taxon>
        <taxon>Rhodovibrionaceae</taxon>
        <taxon>Rhodovibrio</taxon>
    </lineage>
</organism>
<reference evidence="1 2" key="1">
    <citation type="journal article" date="2020" name="Microorganisms">
        <title>Osmotic Adaptation and Compatible Solute Biosynthesis of Phototrophic Bacteria as Revealed from Genome Analyses.</title>
        <authorList>
            <person name="Imhoff J.F."/>
            <person name="Rahn T."/>
            <person name="Kunzel S."/>
            <person name="Keller A."/>
            <person name="Neulinger S.C."/>
        </authorList>
    </citation>
    <scope>NUCLEOTIDE SEQUENCE [LARGE SCALE GENOMIC DNA]</scope>
    <source>
        <strain evidence="1 2">DSM 9895</strain>
    </source>
</reference>